<evidence type="ECO:0000259" key="2">
    <source>
        <dbReference type="PROSITE" id="PS50235"/>
    </source>
</evidence>
<dbReference type="Proteomes" id="UP000325440">
    <property type="component" value="Unassembled WGS sequence"/>
</dbReference>
<dbReference type="InterPro" id="IPR038765">
    <property type="entry name" value="Papain-like_cys_pep_sf"/>
</dbReference>
<reference evidence="3 4" key="1">
    <citation type="submission" date="2019-08" db="EMBL/GenBank/DDBJ databases">
        <authorList>
            <person name="Alioto T."/>
            <person name="Alioto T."/>
            <person name="Gomez Garrido J."/>
        </authorList>
    </citation>
    <scope>NUCLEOTIDE SEQUENCE [LARGE SCALE GENOMIC DNA]</scope>
</reference>
<dbReference type="PANTHER" id="PTHR24006:SF908">
    <property type="entry name" value="DEUBIQUITINATING APOPTOTIC INHIBITOR, ISOFORM A"/>
    <property type="match status" value="1"/>
</dbReference>
<dbReference type="GO" id="GO:0005829">
    <property type="term" value="C:cytosol"/>
    <property type="evidence" value="ECO:0007669"/>
    <property type="project" value="TreeGrafter"/>
</dbReference>
<gene>
    <name evidence="3" type="ORF">CINCED_3A009067</name>
</gene>
<comment type="similarity">
    <text evidence="1">Belongs to the peptidase C19 family.</text>
</comment>
<dbReference type="InterPro" id="IPR001394">
    <property type="entry name" value="Peptidase_C19_UCH"/>
</dbReference>
<keyword evidence="3" id="KW-0378">Hydrolase</keyword>
<protein>
    <submittedName>
        <fullName evidence="3">Peptidase C19, ubiquitin carboxyl-terminal hydrolase,Ubiquitin specific protease domain</fullName>
    </submittedName>
</protein>
<dbReference type="EMBL" id="CABPRJ010000010">
    <property type="protein sequence ID" value="VVC25179.1"/>
    <property type="molecule type" value="Genomic_DNA"/>
</dbReference>
<dbReference type="OrthoDB" id="289038at2759"/>
<organism evidence="3 4">
    <name type="scientific">Cinara cedri</name>
    <dbReference type="NCBI Taxonomy" id="506608"/>
    <lineage>
        <taxon>Eukaryota</taxon>
        <taxon>Metazoa</taxon>
        <taxon>Ecdysozoa</taxon>
        <taxon>Arthropoda</taxon>
        <taxon>Hexapoda</taxon>
        <taxon>Insecta</taxon>
        <taxon>Pterygota</taxon>
        <taxon>Neoptera</taxon>
        <taxon>Paraneoptera</taxon>
        <taxon>Hemiptera</taxon>
        <taxon>Sternorrhyncha</taxon>
        <taxon>Aphidomorpha</taxon>
        <taxon>Aphidoidea</taxon>
        <taxon>Aphididae</taxon>
        <taxon>Lachninae</taxon>
        <taxon>Cinara</taxon>
    </lineage>
</organism>
<dbReference type="InterPro" id="IPR028889">
    <property type="entry name" value="USP"/>
</dbReference>
<dbReference type="InterPro" id="IPR050164">
    <property type="entry name" value="Peptidase_C19"/>
</dbReference>
<dbReference type="Gene3D" id="3.90.70.10">
    <property type="entry name" value="Cysteine proteinases"/>
    <property type="match status" value="1"/>
</dbReference>
<evidence type="ECO:0000313" key="3">
    <source>
        <dbReference type="EMBL" id="VVC25179.1"/>
    </source>
</evidence>
<dbReference type="PANTHER" id="PTHR24006">
    <property type="entry name" value="UBIQUITIN CARBOXYL-TERMINAL HYDROLASE"/>
    <property type="match status" value="1"/>
</dbReference>
<dbReference type="GO" id="GO:0016579">
    <property type="term" value="P:protein deubiquitination"/>
    <property type="evidence" value="ECO:0007669"/>
    <property type="project" value="InterPro"/>
</dbReference>
<sequence>MDNLNNKDSTEAPAICTEYKGLVNSSNNCFRNSIIQSLFMTPEFKNLLYKCDVNYYSANMTIVQMKKLFLKLQDPSNETVEWKSNGRMKQGDAQEFFVNILKSFQEELKTICHFNFINIFQDLLTGQIINCIKCNVCKTEKLQEETFLDISLPIHHSRSTKVYTSLIDALKGFTEIEILDGDNQYFCNCCKKNCNAEKVLKFSELPYILTICLKRFKFNYQTTNYIKLSDEIQFPLEININSFKFKESSVKRKVKEGDSENLSHASNKYHLYVIIIHTGDYNGGHYYAFIKDFKTNQWLKFNDDSVTVTSMEHIIKISDGVKTTVKEIAKEIPYILMYRKTDDNKNENSLEFKEFPPHLKEFYNLLMKEEEKTAGRRNKRKRKS</sequence>
<dbReference type="PROSITE" id="PS50235">
    <property type="entry name" value="USP_3"/>
    <property type="match status" value="1"/>
</dbReference>
<proteinExistence type="inferred from homology"/>
<keyword evidence="4" id="KW-1185">Reference proteome</keyword>
<dbReference type="Pfam" id="PF00443">
    <property type="entry name" value="UCH"/>
    <property type="match status" value="1"/>
</dbReference>
<dbReference type="SUPFAM" id="SSF54001">
    <property type="entry name" value="Cysteine proteinases"/>
    <property type="match status" value="1"/>
</dbReference>
<accession>A0A5E4M3I8</accession>
<dbReference type="GO" id="GO:0005634">
    <property type="term" value="C:nucleus"/>
    <property type="evidence" value="ECO:0007669"/>
    <property type="project" value="TreeGrafter"/>
</dbReference>
<keyword evidence="3" id="KW-0645">Protease</keyword>
<evidence type="ECO:0000313" key="4">
    <source>
        <dbReference type="Proteomes" id="UP000325440"/>
    </source>
</evidence>
<name>A0A5E4M3I8_9HEMI</name>
<dbReference type="GO" id="GO:0006508">
    <property type="term" value="P:proteolysis"/>
    <property type="evidence" value="ECO:0007669"/>
    <property type="project" value="UniProtKB-KW"/>
</dbReference>
<dbReference type="AlphaFoldDB" id="A0A5E4M3I8"/>
<dbReference type="GO" id="GO:0004843">
    <property type="term" value="F:cysteine-type deubiquitinase activity"/>
    <property type="evidence" value="ECO:0007669"/>
    <property type="project" value="InterPro"/>
</dbReference>
<evidence type="ECO:0000256" key="1">
    <source>
        <dbReference type="ARBA" id="ARBA00009085"/>
    </source>
</evidence>
<feature type="domain" description="USP" evidence="2">
    <location>
        <begin position="20"/>
        <end position="341"/>
    </location>
</feature>